<dbReference type="GO" id="GO:0030288">
    <property type="term" value="C:outer membrane-bounded periplasmic space"/>
    <property type="evidence" value="ECO:0007669"/>
    <property type="project" value="TreeGrafter"/>
</dbReference>
<feature type="compositionally biased region" description="Low complexity" evidence="6">
    <location>
        <begin position="468"/>
        <end position="477"/>
    </location>
</feature>
<evidence type="ECO:0000259" key="7">
    <source>
        <dbReference type="PROSITE" id="PS50106"/>
    </source>
</evidence>
<dbReference type="EMBL" id="CBLX010000013">
    <property type="protein sequence ID" value="CDG40050.1"/>
    <property type="molecule type" value="Genomic_DNA"/>
</dbReference>
<evidence type="ECO:0000313" key="8">
    <source>
        <dbReference type="EMBL" id="CDG40050.1"/>
    </source>
</evidence>
<evidence type="ECO:0000256" key="1">
    <source>
        <dbReference type="ARBA" id="ARBA00009179"/>
    </source>
</evidence>
<dbReference type="RefSeq" id="WP_023978958.1">
    <property type="nucleotide sequence ID" value="NZ_CBLX010000013.1"/>
</dbReference>
<keyword evidence="2 5" id="KW-0645">Protease</keyword>
<dbReference type="GO" id="GO:0007165">
    <property type="term" value="P:signal transduction"/>
    <property type="evidence" value="ECO:0007669"/>
    <property type="project" value="TreeGrafter"/>
</dbReference>
<dbReference type="CDD" id="cd06782">
    <property type="entry name" value="cpPDZ_CPP-like"/>
    <property type="match status" value="1"/>
</dbReference>
<dbReference type="InterPro" id="IPR001478">
    <property type="entry name" value="PDZ"/>
</dbReference>
<dbReference type="InterPro" id="IPR055210">
    <property type="entry name" value="CtpA/B_N"/>
</dbReference>
<dbReference type="FunFam" id="3.90.226.10:FF:000029">
    <property type="entry name" value="Peptidase, S41 family"/>
    <property type="match status" value="1"/>
</dbReference>
<accession>A0A060QGH5</accession>
<dbReference type="Pfam" id="PF22694">
    <property type="entry name" value="CtpB_N-like"/>
    <property type="match status" value="1"/>
</dbReference>
<dbReference type="SUPFAM" id="SSF52096">
    <property type="entry name" value="ClpP/crotonase"/>
    <property type="match status" value="1"/>
</dbReference>
<dbReference type="PROSITE" id="PS50106">
    <property type="entry name" value="PDZ"/>
    <property type="match status" value="1"/>
</dbReference>
<feature type="region of interest" description="Disordered" evidence="6">
    <location>
        <begin position="463"/>
        <end position="513"/>
    </location>
</feature>
<evidence type="ECO:0000256" key="3">
    <source>
        <dbReference type="ARBA" id="ARBA00022801"/>
    </source>
</evidence>
<keyword evidence="4 5" id="KW-0720">Serine protease</keyword>
<dbReference type="FunFam" id="2.30.42.10:FF:000063">
    <property type="entry name" value="Peptidase, S41 family"/>
    <property type="match status" value="1"/>
</dbReference>
<dbReference type="PANTHER" id="PTHR32060">
    <property type="entry name" value="TAIL-SPECIFIC PROTEASE"/>
    <property type="match status" value="1"/>
</dbReference>
<dbReference type="PANTHER" id="PTHR32060:SF30">
    <property type="entry name" value="CARBOXY-TERMINAL PROCESSING PROTEASE CTPA"/>
    <property type="match status" value="1"/>
</dbReference>
<dbReference type="Pfam" id="PF17820">
    <property type="entry name" value="PDZ_6"/>
    <property type="match status" value="1"/>
</dbReference>
<dbReference type="Gene3D" id="3.90.226.10">
    <property type="entry name" value="2-enoyl-CoA Hydratase, Chain A, domain 1"/>
    <property type="match status" value="1"/>
</dbReference>
<feature type="domain" description="PDZ" evidence="7">
    <location>
        <begin position="107"/>
        <end position="173"/>
    </location>
</feature>
<reference evidence="8 9" key="2">
    <citation type="journal article" date="2014" name="PLoS ONE">
        <title>Evolution of mitochondria reconstructed from the energy metabolism of living bacteria.</title>
        <authorList>
            <person name="Degli Esposti M."/>
            <person name="Chouaia B."/>
            <person name="Comandatore F."/>
            <person name="Crotti E."/>
            <person name="Sassera D."/>
            <person name="Lievens P.M."/>
            <person name="Daffonchio D."/>
            <person name="Bandi C."/>
        </authorList>
    </citation>
    <scope>NUCLEOTIDE SEQUENCE [LARGE SCALE GENOMIC DNA]</scope>
    <source>
        <strain evidence="8 9">SF2.1</strain>
    </source>
</reference>
<dbReference type="GO" id="GO:0006508">
    <property type="term" value="P:proteolysis"/>
    <property type="evidence" value="ECO:0007669"/>
    <property type="project" value="UniProtKB-KW"/>
</dbReference>
<dbReference type="SUPFAM" id="SSF50156">
    <property type="entry name" value="PDZ domain-like"/>
    <property type="match status" value="1"/>
</dbReference>
<dbReference type="InterPro" id="IPR004447">
    <property type="entry name" value="Peptidase_S41A"/>
</dbReference>
<dbReference type="Gene3D" id="2.30.42.10">
    <property type="match status" value="1"/>
</dbReference>
<comment type="caution">
    <text evidence="8">The sequence shown here is derived from an EMBL/GenBank/DDBJ whole genome shotgun (WGS) entry which is preliminary data.</text>
</comment>
<gene>
    <name evidence="8" type="ORF">ASAP_2005</name>
</gene>
<sequence>MKLRTGLLLGTAFLAGITAGPALEAAMAPSLGQMISSKAFAKEVAADPDNHSETLRLLTLFGTVLDLVRAEYVEPVSDKDLINNALDGMVGGLDPHSSYMNEKQFKEMQIQISGKFGGLGVQVQQQNGHIRVVSPIDGTPASRAGLKPGDYITEVDGKSLEGLTLDQAVTKMRGDPGTKITLTIIRAKEPKPLKVTMTREVVHVQVVRSSLYGNIGYIRISEFDDDTETALHEAYDKLKAKSGNKLQGLVLDLRLNPGGKLDQAIAVSDDFIPEGEIVSIRGRHAENNRRWDAKGTDITGKLPIVVLIDGGSASASEIVAGALQDHRRAVLVGEKSFGKGSVQSLIPVPGHGAVRLTTARYYTPSGRSIQALGIAPDIVVKESKDDDGYGYREADLAHIITNTGGNKNKAPTRTDLPSISASIPHAPADNWPRFDPAKPATDFQLQQGLRVVRAMASLPDEALPLGQPAADKAAAKTADAKPPEKATDDKAAGEKAAGKDQKPPAPASSSTQH</sequence>
<dbReference type="InterPro" id="IPR036034">
    <property type="entry name" value="PDZ_sf"/>
</dbReference>
<dbReference type="NCBIfam" id="TIGR00225">
    <property type="entry name" value="prc"/>
    <property type="match status" value="1"/>
</dbReference>
<dbReference type="InterPro" id="IPR029045">
    <property type="entry name" value="ClpP/crotonase-like_dom_sf"/>
</dbReference>
<feature type="compositionally biased region" description="Basic and acidic residues" evidence="6">
    <location>
        <begin position="478"/>
        <end position="502"/>
    </location>
</feature>
<dbReference type="GO" id="GO:0004252">
    <property type="term" value="F:serine-type endopeptidase activity"/>
    <property type="evidence" value="ECO:0007669"/>
    <property type="project" value="UniProtKB-EC"/>
</dbReference>
<evidence type="ECO:0000313" key="9">
    <source>
        <dbReference type="Proteomes" id="UP000027583"/>
    </source>
</evidence>
<dbReference type="CDD" id="cd07560">
    <property type="entry name" value="Peptidase_S41_CPP"/>
    <property type="match status" value="1"/>
</dbReference>
<proteinExistence type="inferred from homology"/>
<dbReference type="InterPro" id="IPR005151">
    <property type="entry name" value="Tail-specific_protease"/>
</dbReference>
<dbReference type="Gene3D" id="3.30.750.44">
    <property type="match status" value="1"/>
</dbReference>
<dbReference type="Pfam" id="PF03572">
    <property type="entry name" value="Peptidase_S41"/>
    <property type="match status" value="1"/>
</dbReference>
<evidence type="ECO:0000256" key="4">
    <source>
        <dbReference type="ARBA" id="ARBA00022825"/>
    </source>
</evidence>
<evidence type="ECO:0000256" key="5">
    <source>
        <dbReference type="RuleBase" id="RU004404"/>
    </source>
</evidence>
<organism evidence="8 9">
    <name type="scientific">Asaia bogorensis</name>
    <dbReference type="NCBI Taxonomy" id="91915"/>
    <lineage>
        <taxon>Bacteria</taxon>
        <taxon>Pseudomonadati</taxon>
        <taxon>Pseudomonadota</taxon>
        <taxon>Alphaproteobacteria</taxon>
        <taxon>Acetobacterales</taxon>
        <taxon>Acetobacteraceae</taxon>
        <taxon>Asaia</taxon>
    </lineage>
</organism>
<name>A0A060QGH5_9PROT</name>
<comment type="similarity">
    <text evidence="1 5">Belongs to the peptidase S41A family.</text>
</comment>
<dbReference type="EC" id="3.4.21.102" evidence="8"/>
<protein>
    <submittedName>
        <fullName evidence="8">Carboxyl-terminal protease</fullName>
        <ecNumber evidence="8">3.4.21.102</ecNumber>
    </submittedName>
</protein>
<evidence type="ECO:0000256" key="2">
    <source>
        <dbReference type="ARBA" id="ARBA00022670"/>
    </source>
</evidence>
<keyword evidence="3 5" id="KW-0378">Hydrolase</keyword>
<dbReference type="eggNOG" id="COG0793">
    <property type="taxonomic scope" value="Bacteria"/>
</dbReference>
<reference evidence="8 9" key="1">
    <citation type="journal article" date="2014" name="Genome Biol. Evol.">
        <title>Acetic acid bacteria genomes reveal functional traits for adaptation to life in insect guts.</title>
        <authorList>
            <person name="Chouaia B."/>
            <person name="Gaiarsa S."/>
            <person name="Crotti E."/>
            <person name="Comandatore F."/>
            <person name="Degli Esposti M."/>
            <person name="Ricci I."/>
            <person name="Alma A."/>
            <person name="Favia G."/>
            <person name="Bandi C."/>
            <person name="Daffonchio D."/>
        </authorList>
    </citation>
    <scope>NUCLEOTIDE SEQUENCE [LARGE SCALE GENOMIC DNA]</scope>
    <source>
        <strain evidence="8 9">SF2.1</strain>
    </source>
</reference>
<dbReference type="SMART" id="SM00228">
    <property type="entry name" value="PDZ"/>
    <property type="match status" value="1"/>
</dbReference>
<dbReference type="InterPro" id="IPR041489">
    <property type="entry name" value="PDZ_6"/>
</dbReference>
<dbReference type="AlphaFoldDB" id="A0A060QGH5"/>
<dbReference type="SMART" id="SM00245">
    <property type="entry name" value="TSPc"/>
    <property type="match status" value="1"/>
</dbReference>
<dbReference type="Proteomes" id="UP000027583">
    <property type="component" value="Unassembled WGS sequence"/>
</dbReference>
<evidence type="ECO:0000256" key="6">
    <source>
        <dbReference type="SAM" id="MobiDB-lite"/>
    </source>
</evidence>